<accession>A0A1I0QBT1</accession>
<sequence>MICTALALWSCGEDVAAEKPTDPDQGKTYFYLKEGQYRIYNVYEIKYEAVDMSDTLEYQIREEVGEPFNNNGSTSHTIRRYSRLNSQESWELDSIWSARVEEDIAVSVENNVPFVKLVFPAIEGREWDRNIFNVQPETDTKILSFDEPYTVGLNTFLHAMEVEISNLDDIIVSKDVRYEVYADSIGLVKKEYNQLLYCSTAGQCEIGAGIIQSGKYYRETLIESGNIYDVEED</sequence>
<evidence type="ECO:0008006" key="3">
    <source>
        <dbReference type="Google" id="ProtNLM"/>
    </source>
</evidence>
<keyword evidence="2" id="KW-1185">Reference proteome</keyword>
<dbReference type="AlphaFoldDB" id="A0A1I0QBT1"/>
<evidence type="ECO:0000313" key="2">
    <source>
        <dbReference type="Proteomes" id="UP000199437"/>
    </source>
</evidence>
<dbReference type="Proteomes" id="UP000199437">
    <property type="component" value="Unassembled WGS sequence"/>
</dbReference>
<protein>
    <recommendedName>
        <fullName evidence="3">DUF3108 domain-containing protein</fullName>
    </recommendedName>
</protein>
<organism evidence="1 2">
    <name type="scientific">Roseivirga pacifica</name>
    <dbReference type="NCBI Taxonomy" id="1267423"/>
    <lineage>
        <taxon>Bacteria</taxon>
        <taxon>Pseudomonadati</taxon>
        <taxon>Bacteroidota</taxon>
        <taxon>Cytophagia</taxon>
        <taxon>Cytophagales</taxon>
        <taxon>Roseivirgaceae</taxon>
        <taxon>Roseivirga</taxon>
    </lineage>
</organism>
<dbReference type="EMBL" id="FOIR01000002">
    <property type="protein sequence ID" value="SEW24042.1"/>
    <property type="molecule type" value="Genomic_DNA"/>
</dbReference>
<reference evidence="2" key="1">
    <citation type="submission" date="2016-10" db="EMBL/GenBank/DDBJ databases">
        <authorList>
            <person name="Varghese N."/>
            <person name="Submissions S."/>
        </authorList>
    </citation>
    <scope>NUCLEOTIDE SEQUENCE [LARGE SCALE GENOMIC DNA]</scope>
    <source>
        <strain evidence="2">CGMCC 1.12402</strain>
    </source>
</reference>
<evidence type="ECO:0000313" key="1">
    <source>
        <dbReference type="EMBL" id="SEW24042.1"/>
    </source>
</evidence>
<gene>
    <name evidence="1" type="ORF">SAMN05216290_2162</name>
</gene>
<name>A0A1I0QBT1_9BACT</name>
<proteinExistence type="predicted"/>
<dbReference type="STRING" id="1267423.SAMN05216290_2162"/>